<evidence type="ECO:0000313" key="2">
    <source>
        <dbReference type="EMBL" id="CAJ30167.1"/>
    </source>
</evidence>
<dbReference type="EMBL" id="CU459003">
    <property type="protein sequence ID" value="CAM78078.1"/>
    <property type="molecule type" value="Genomic_DNA"/>
</dbReference>
<keyword evidence="2" id="KW-0436">Ligase</keyword>
<gene>
    <name evidence="2" type="ORF">mgI559</name>
    <name evidence="3" type="ORF">MGR_4146</name>
</gene>
<accession>Q3BK73</accession>
<evidence type="ECO:0000313" key="3">
    <source>
        <dbReference type="EMBL" id="CAM78078.1"/>
    </source>
</evidence>
<protein>
    <submittedName>
        <fullName evidence="2">Putative aminoacyl-tRNA synthetase</fullName>
    </submittedName>
</protein>
<keyword evidence="2" id="KW-0030">Aminoacyl-tRNA synthetase</keyword>
<evidence type="ECO:0000256" key="1">
    <source>
        <dbReference type="SAM" id="MobiDB-lite"/>
    </source>
</evidence>
<name>Q3BK73_9PROT</name>
<dbReference type="AlphaFoldDB" id="Q3BK73"/>
<feature type="region of interest" description="Disordered" evidence="1">
    <location>
        <begin position="32"/>
        <end position="81"/>
    </location>
</feature>
<dbReference type="GO" id="GO:0004812">
    <property type="term" value="F:aminoacyl-tRNA ligase activity"/>
    <property type="evidence" value="ECO:0007669"/>
    <property type="project" value="UniProtKB-KW"/>
</dbReference>
<proteinExistence type="predicted"/>
<reference evidence="2" key="1">
    <citation type="journal article" date="2005" name="J. Bacteriol.">
        <title>A hypervariable 130-kilobase genomic region of Magnetospirillum gryphiswaldense comprises a magnetosome island which undergoes frequent rearrangements during stationary growth.</title>
        <authorList>
            <person name="Ullrich S."/>
            <person name="Kube M."/>
            <person name="Schuebbe S."/>
            <person name="Reinhardt R."/>
            <person name="Schueler D."/>
        </authorList>
    </citation>
    <scope>NUCLEOTIDE SEQUENCE</scope>
    <source>
        <strain evidence="2">MSR-1</strain>
    </source>
</reference>
<dbReference type="EMBL" id="AM085146">
    <property type="protein sequence ID" value="CAJ30167.1"/>
    <property type="molecule type" value="Genomic_DNA"/>
</dbReference>
<sequence length="98" mass="10461">MDTSANFNANQAISFAEAHPAGKAVHAGGILTNTTADPIRPKSGQRRGFWRRPAGADVGRPDPAGLAGGAFPPDDRRHPPEYRLRHRVEGRLHGVGGF</sequence>
<organism evidence="2">
    <name type="scientific">Magnetospirillum gryphiswaldense</name>
    <dbReference type="NCBI Taxonomy" id="55518"/>
    <lineage>
        <taxon>Bacteria</taxon>
        <taxon>Pseudomonadati</taxon>
        <taxon>Pseudomonadota</taxon>
        <taxon>Alphaproteobacteria</taxon>
        <taxon>Rhodospirillales</taxon>
        <taxon>Rhodospirillaceae</taxon>
        <taxon>Magnetospirillum</taxon>
    </lineage>
</organism>
<reference evidence="3" key="2">
    <citation type="journal article" date="2007" name="J. Bacteriol.">
        <title>Comparative genome analysis of four magnetotactic bacteria reveals a complex set of group-specific genes implicated in magnetosome biomineralization and function.</title>
        <authorList>
            <person name="Richter M."/>
            <person name="Kube M."/>
            <person name="Bazylinski D.A."/>
            <person name="Lombardot T."/>
            <person name="Gloeckner F.O."/>
            <person name="Reinhardt R."/>
            <person name="Schueler D."/>
        </authorList>
    </citation>
    <scope>NUCLEOTIDE SEQUENCE</scope>
    <source>
        <strain evidence="3">MSR-1</strain>
    </source>
</reference>